<keyword evidence="4 6" id="KW-0175">Coiled coil</keyword>
<accession>A0AA52EDQ1</accession>
<dbReference type="KEGG" id="tmk:QGN29_00390"/>
<protein>
    <recommendedName>
        <fullName evidence="3">DNA recombination protein RmuC homolog</fullName>
    </recommendedName>
</protein>
<dbReference type="RefSeq" id="WP_310798658.1">
    <property type="nucleotide sequence ID" value="NZ_CP123872.1"/>
</dbReference>
<dbReference type="PANTHER" id="PTHR30563:SF0">
    <property type="entry name" value="DNA RECOMBINATION PROTEIN RMUC"/>
    <property type="match status" value="1"/>
</dbReference>
<name>A0AA52EDQ1_9PROT</name>
<organism evidence="8 9">
    <name type="scientific">Temperatibacter marinus</name>
    <dbReference type="NCBI Taxonomy" id="1456591"/>
    <lineage>
        <taxon>Bacteria</taxon>
        <taxon>Pseudomonadati</taxon>
        <taxon>Pseudomonadota</taxon>
        <taxon>Alphaproteobacteria</taxon>
        <taxon>Kordiimonadales</taxon>
        <taxon>Temperatibacteraceae</taxon>
        <taxon>Temperatibacter</taxon>
    </lineage>
</organism>
<dbReference type="Pfam" id="PF02646">
    <property type="entry name" value="RmuC"/>
    <property type="match status" value="1"/>
</dbReference>
<proteinExistence type="inferred from homology"/>
<keyword evidence="7" id="KW-0812">Transmembrane</keyword>
<feature type="coiled-coil region" evidence="6">
    <location>
        <begin position="117"/>
        <end position="144"/>
    </location>
</feature>
<dbReference type="GO" id="GO:0006310">
    <property type="term" value="P:DNA recombination"/>
    <property type="evidence" value="ECO:0007669"/>
    <property type="project" value="UniProtKB-KW"/>
</dbReference>
<keyword evidence="9" id="KW-1185">Reference proteome</keyword>
<evidence type="ECO:0000256" key="7">
    <source>
        <dbReference type="SAM" id="Phobius"/>
    </source>
</evidence>
<feature type="transmembrane region" description="Helical" evidence="7">
    <location>
        <begin position="6"/>
        <end position="24"/>
    </location>
</feature>
<evidence type="ECO:0000313" key="8">
    <source>
        <dbReference type="EMBL" id="WND02820.1"/>
    </source>
</evidence>
<evidence type="ECO:0000256" key="6">
    <source>
        <dbReference type="SAM" id="Coils"/>
    </source>
</evidence>
<dbReference type="AlphaFoldDB" id="A0AA52EDQ1"/>
<dbReference type="InterPro" id="IPR003798">
    <property type="entry name" value="DNA_recombination_RmuC"/>
</dbReference>
<evidence type="ECO:0000256" key="5">
    <source>
        <dbReference type="ARBA" id="ARBA00023172"/>
    </source>
</evidence>
<evidence type="ECO:0000256" key="3">
    <source>
        <dbReference type="ARBA" id="ARBA00021840"/>
    </source>
</evidence>
<keyword evidence="7" id="KW-0472">Membrane</keyword>
<dbReference type="Proteomes" id="UP001268683">
    <property type="component" value="Chromosome"/>
</dbReference>
<keyword evidence="7" id="KW-1133">Transmembrane helix</keyword>
<sequence length="427" mass="48458">MDVISYFSVGLSGLACLLAAFILLKLKHNETHSKAGDTSQVQSLIKLEMRMEELMKGLQYLNKDFREENQKLNKEQRTEVNARLDALGKSQEERLNLLAETIRKLGADQGEQQLKFRDGLDKNMKQLREENSKKLDDMRKTVDEQLQSALEKRLTESFKTVSERLESVHKGLGEMQVLASDVGSLKRVLTNVKSRGGYGEVQLSMLIEDFLGNDQFVTNYDCGKPSGGERVEFGIKVPGMEKDVYLPVDAKFHREDYDRLLDAAEAGDTNALKKASEDLERAIIRSAKDISSKYINPPSTTEWAILFVPTEGLYAEILRRPGLFERLQREFNVTIAGPTNLQVMLSTFRMGFRQLVLQDRANDVWDVLGAVKREFEKYGDQVQSISKSLDAAQNHVAKLDTRKNVMLRALKTVETVSEQRSDQLLEE</sequence>
<evidence type="ECO:0000313" key="9">
    <source>
        <dbReference type="Proteomes" id="UP001268683"/>
    </source>
</evidence>
<comment type="similarity">
    <text evidence="2">Belongs to the RmuC family.</text>
</comment>
<evidence type="ECO:0000256" key="1">
    <source>
        <dbReference type="ARBA" id="ARBA00003416"/>
    </source>
</evidence>
<reference evidence="8" key="1">
    <citation type="submission" date="2023-04" db="EMBL/GenBank/DDBJ databases">
        <title>Complete genome sequence of Temperatibacter marinus.</title>
        <authorList>
            <person name="Rong J.-C."/>
            <person name="Yi M.-L."/>
            <person name="Zhao Q."/>
        </authorList>
    </citation>
    <scope>NUCLEOTIDE SEQUENCE</scope>
    <source>
        <strain evidence="8">NBRC 110045</strain>
    </source>
</reference>
<evidence type="ECO:0000256" key="2">
    <source>
        <dbReference type="ARBA" id="ARBA00009840"/>
    </source>
</evidence>
<evidence type="ECO:0000256" key="4">
    <source>
        <dbReference type="ARBA" id="ARBA00023054"/>
    </source>
</evidence>
<keyword evidence="5" id="KW-0233">DNA recombination</keyword>
<comment type="function">
    <text evidence="1">Involved in DNA recombination.</text>
</comment>
<dbReference type="EMBL" id="CP123872">
    <property type="protein sequence ID" value="WND02820.1"/>
    <property type="molecule type" value="Genomic_DNA"/>
</dbReference>
<gene>
    <name evidence="8" type="primary">rmuC</name>
    <name evidence="8" type="ORF">QGN29_00390</name>
</gene>
<dbReference type="PANTHER" id="PTHR30563">
    <property type="entry name" value="DNA RECOMBINATION PROTEIN RMUC"/>
    <property type="match status" value="1"/>
</dbReference>